<dbReference type="AlphaFoldDB" id="A0AA42SFH8"/>
<name>A0AA42SFH8_ACIJO</name>
<feature type="transmembrane region" description="Helical" evidence="1">
    <location>
        <begin position="6"/>
        <end position="27"/>
    </location>
</feature>
<keyword evidence="1" id="KW-0472">Membrane</keyword>
<evidence type="ECO:0000256" key="1">
    <source>
        <dbReference type="SAM" id="Phobius"/>
    </source>
</evidence>
<keyword evidence="1" id="KW-0812">Transmembrane</keyword>
<dbReference type="Proteomes" id="UP001160116">
    <property type="component" value="Unassembled WGS sequence"/>
</dbReference>
<dbReference type="EMBL" id="JAOCCL010000060">
    <property type="protein sequence ID" value="MDH0827827.1"/>
    <property type="molecule type" value="Genomic_DNA"/>
</dbReference>
<accession>A0AA42SFH8</accession>
<dbReference type="RefSeq" id="WP_279679351.1">
    <property type="nucleotide sequence ID" value="NZ_JAOCCL010000060.1"/>
</dbReference>
<comment type="caution">
    <text evidence="2">The sequence shown here is derived from an EMBL/GenBank/DDBJ whole genome shotgun (WGS) entry which is preliminary data.</text>
</comment>
<feature type="transmembrane region" description="Helical" evidence="1">
    <location>
        <begin position="39"/>
        <end position="61"/>
    </location>
</feature>
<evidence type="ECO:0000313" key="2">
    <source>
        <dbReference type="EMBL" id="MDH0827827.1"/>
    </source>
</evidence>
<organism evidence="2 3">
    <name type="scientific">Acinetobacter johnsonii</name>
    <dbReference type="NCBI Taxonomy" id="40214"/>
    <lineage>
        <taxon>Bacteria</taxon>
        <taxon>Pseudomonadati</taxon>
        <taxon>Pseudomonadota</taxon>
        <taxon>Gammaproteobacteria</taxon>
        <taxon>Moraxellales</taxon>
        <taxon>Moraxellaceae</taxon>
        <taxon>Acinetobacter</taxon>
    </lineage>
</organism>
<evidence type="ECO:0008006" key="4">
    <source>
        <dbReference type="Google" id="ProtNLM"/>
    </source>
</evidence>
<gene>
    <name evidence="2" type="ORF">N5C97_15335</name>
</gene>
<protein>
    <recommendedName>
        <fullName evidence="4">DUF4760 domain-containing protein</fullName>
    </recommendedName>
</protein>
<keyword evidence="1" id="KW-1133">Transmembrane helix</keyword>
<evidence type="ECO:0000313" key="3">
    <source>
        <dbReference type="Proteomes" id="UP001160116"/>
    </source>
</evidence>
<reference evidence="2" key="1">
    <citation type="submission" date="2022-09" db="EMBL/GenBank/DDBJ databases">
        <title>Intensive care unit water sources are persistently colonized with multi-drug resistant bacteria and are the site of extensive horizontal gene transfer of antibiotic resistance genes.</title>
        <authorList>
            <person name="Diorio-Toth L."/>
        </authorList>
    </citation>
    <scope>NUCLEOTIDE SEQUENCE</scope>
    <source>
        <strain evidence="2">GD03885</strain>
    </source>
</reference>
<sequence length="218" mass="25359">MKSNSLLFWVFLAVNLYLISMLVFVSVQFFSGSDTDKISAFGSVLGGVGAFFAGFVAIYLFNGWKVQHNHTSLKEFSLKVFYVYTDINVRLVSINDIFVKSLEKYKIGTNKYIISKVADDIEPELKILGDRFVELLHQIHFFQNLNSDSDNQTLSEMHNLIIDYIEVMDISRYRKLTDHEEFASVESKLKVKWSELDDPFCDYLKKYIVFEKNIRIIK</sequence>
<proteinExistence type="predicted"/>